<reference evidence="3 4" key="2">
    <citation type="submission" date="2016-10" db="EMBL/GenBank/DDBJ databases">
        <authorList>
            <person name="Varghese N."/>
            <person name="Submissions S."/>
        </authorList>
    </citation>
    <scope>NUCLEOTIDE SEQUENCE [LARGE SCALE GENOMIC DNA]</scope>
    <source>
        <strain evidence="4">ATCC 20501</strain>
        <strain evidence="2 3">CGMCC 4.3529</strain>
    </source>
</reference>
<evidence type="ECO:0000313" key="1">
    <source>
        <dbReference type="EMBL" id="SEG70191.1"/>
    </source>
</evidence>
<reference evidence="1" key="1">
    <citation type="submission" date="2016-10" db="EMBL/GenBank/DDBJ databases">
        <authorList>
            <person name="de Groot N.N."/>
        </authorList>
    </citation>
    <scope>NUCLEOTIDE SEQUENCE [LARGE SCALE GENOMIC DNA]</scope>
    <source>
        <strain evidence="1">ATCC 20501</strain>
    </source>
</reference>
<evidence type="ECO:0000313" key="4">
    <source>
        <dbReference type="Proteomes" id="UP000236729"/>
    </source>
</evidence>
<sequence length="246" mass="27099">MRLADGTAIENPTRHEELLAGALSELREHPAIDVLRDTLVVQPDAIGADAMPAAKLAAESMEAGAMIADLSDVVVDPAIAESAPRFGRFAGHWRASDEAAGLAGEFRLPYFFGALFEPAPPLAWEGTPDDERELLAQFREIDGHPRAGTGLIAAVRVEPHRTPLEIWVWDARIGPLQMDLDYLGYLEALALTKGTFGWQYLFTRASLASVDFRHTAKDMATMLRVFPELFPNHDYAPLRARLEARL</sequence>
<dbReference type="EMBL" id="FOME01000001">
    <property type="protein sequence ID" value="SFC34376.1"/>
    <property type="molecule type" value="Genomic_DNA"/>
</dbReference>
<dbReference type="Proteomes" id="UP000236729">
    <property type="component" value="Unassembled WGS sequence"/>
</dbReference>
<dbReference type="Proteomes" id="UP000199690">
    <property type="component" value="Unassembled WGS sequence"/>
</dbReference>
<dbReference type="AlphaFoldDB" id="A0A1H6CB39"/>
<name>A0A1H6CB39_9PSEU</name>
<evidence type="ECO:0000313" key="2">
    <source>
        <dbReference type="EMBL" id="SFC34376.1"/>
    </source>
</evidence>
<dbReference type="RefSeq" id="WP_093345579.1">
    <property type="nucleotide sequence ID" value="NZ_FNVB01000004.1"/>
</dbReference>
<accession>A0A1I1IDS4</accession>
<protein>
    <submittedName>
        <fullName evidence="1">Uncharacterized protein</fullName>
    </submittedName>
</protein>
<proteinExistence type="predicted"/>
<organism evidence="1 4">
    <name type="scientific">Saccharopolyspora kobensis</name>
    <dbReference type="NCBI Taxonomy" id="146035"/>
    <lineage>
        <taxon>Bacteria</taxon>
        <taxon>Bacillati</taxon>
        <taxon>Actinomycetota</taxon>
        <taxon>Actinomycetes</taxon>
        <taxon>Pseudonocardiales</taxon>
        <taxon>Pseudonocardiaceae</taxon>
        <taxon>Saccharopolyspora</taxon>
    </lineage>
</organism>
<keyword evidence="3" id="KW-1185">Reference proteome</keyword>
<dbReference type="EMBL" id="FNVB01000004">
    <property type="protein sequence ID" value="SEG70191.1"/>
    <property type="molecule type" value="Genomic_DNA"/>
</dbReference>
<gene>
    <name evidence="1" type="ORF">SAMN02982929_03285</name>
    <name evidence="2" type="ORF">SAMN05216506_101527</name>
</gene>
<evidence type="ECO:0000313" key="3">
    <source>
        <dbReference type="Proteomes" id="UP000199690"/>
    </source>
</evidence>
<accession>A0A1H6CB39</accession>